<evidence type="ECO:0000313" key="2">
    <source>
        <dbReference type="Proteomes" id="UP001159363"/>
    </source>
</evidence>
<accession>A0ABQ9HQH3</accession>
<dbReference type="Proteomes" id="UP001159363">
    <property type="component" value="Chromosome X"/>
</dbReference>
<keyword evidence="2" id="KW-1185">Reference proteome</keyword>
<sequence>MHNQAQRTQTPQLKKTQEMQKLTRTFRGRNKHNATPAIITETGIKYASEDKANSIADILVKTIFTK</sequence>
<evidence type="ECO:0000313" key="1">
    <source>
        <dbReference type="EMBL" id="KAJ8886620.1"/>
    </source>
</evidence>
<dbReference type="EMBL" id="JARBHB010000004">
    <property type="protein sequence ID" value="KAJ8886620.1"/>
    <property type="molecule type" value="Genomic_DNA"/>
</dbReference>
<proteinExistence type="predicted"/>
<comment type="caution">
    <text evidence="1">The sequence shown here is derived from an EMBL/GenBank/DDBJ whole genome shotgun (WGS) entry which is preliminary data.</text>
</comment>
<protein>
    <submittedName>
        <fullName evidence="1">Uncharacterized protein</fullName>
    </submittedName>
</protein>
<name>A0ABQ9HQH3_9NEOP</name>
<organism evidence="1 2">
    <name type="scientific">Dryococelus australis</name>
    <dbReference type="NCBI Taxonomy" id="614101"/>
    <lineage>
        <taxon>Eukaryota</taxon>
        <taxon>Metazoa</taxon>
        <taxon>Ecdysozoa</taxon>
        <taxon>Arthropoda</taxon>
        <taxon>Hexapoda</taxon>
        <taxon>Insecta</taxon>
        <taxon>Pterygota</taxon>
        <taxon>Neoptera</taxon>
        <taxon>Polyneoptera</taxon>
        <taxon>Phasmatodea</taxon>
        <taxon>Verophasmatodea</taxon>
        <taxon>Anareolatae</taxon>
        <taxon>Phasmatidae</taxon>
        <taxon>Eurycanthinae</taxon>
        <taxon>Dryococelus</taxon>
    </lineage>
</organism>
<reference evidence="1 2" key="1">
    <citation type="submission" date="2023-02" db="EMBL/GenBank/DDBJ databases">
        <title>LHISI_Scaffold_Assembly.</title>
        <authorList>
            <person name="Stuart O.P."/>
            <person name="Cleave R."/>
            <person name="Magrath M.J.L."/>
            <person name="Mikheyev A.S."/>
        </authorList>
    </citation>
    <scope>NUCLEOTIDE SEQUENCE [LARGE SCALE GENOMIC DNA]</scope>
    <source>
        <strain evidence="1">Daus_M_001</strain>
        <tissue evidence="1">Leg muscle</tissue>
    </source>
</reference>
<gene>
    <name evidence="1" type="ORF">PR048_012832</name>
</gene>